<comment type="subcellular location">
    <subcellularLocation>
        <location evidence="1">Nucleus</location>
    </subcellularLocation>
</comment>
<feature type="compositionally biased region" description="Acidic residues" evidence="3">
    <location>
        <begin position="76"/>
        <end position="109"/>
    </location>
</feature>
<dbReference type="InterPro" id="IPR045255">
    <property type="entry name" value="RanBP1-like"/>
</dbReference>
<feature type="compositionally biased region" description="Basic and acidic residues" evidence="3">
    <location>
        <begin position="57"/>
        <end position="75"/>
    </location>
</feature>
<evidence type="ECO:0000313" key="6">
    <source>
        <dbReference type="Proteomes" id="UP000694255"/>
    </source>
</evidence>
<feature type="compositionally biased region" description="Low complexity" evidence="3">
    <location>
        <begin position="216"/>
        <end position="226"/>
    </location>
</feature>
<dbReference type="AlphaFoldDB" id="A0A8J5QTZ3"/>
<dbReference type="EMBL" id="JAGSYN010000008">
    <property type="protein sequence ID" value="KAG7666371.1"/>
    <property type="molecule type" value="Genomic_DNA"/>
</dbReference>
<protein>
    <recommendedName>
        <fullName evidence="4">RanBD1 domain-containing protein</fullName>
    </recommendedName>
</protein>
<feature type="region of interest" description="Disordered" evidence="3">
    <location>
        <begin position="245"/>
        <end position="301"/>
    </location>
</feature>
<dbReference type="PANTHER" id="PTHR23138:SF142">
    <property type="entry name" value="RAN-BINDING PROTEIN 3B-RELATED"/>
    <property type="match status" value="1"/>
</dbReference>
<dbReference type="GO" id="GO:0005634">
    <property type="term" value="C:nucleus"/>
    <property type="evidence" value="ECO:0007669"/>
    <property type="project" value="UniProtKB-SubCell"/>
</dbReference>
<sequence length="419" mass="46351">MAEESGKRKIESSEISNEVKRTKSTNNDEMKLSIINEITRSFDSRLQKLENRIEKLEEQLSSDGKKDNIERSKQSEDDEEEDNNDEDEEEDVDEDEDDNDIDESEDIDQDNINQVGSPTEPPSISKETSVPPALPPRATFGASSFVPKKSNDNVTSKPVFGATTAFGGASASFGKSVMDNMKYGQHVFDSLPSKLEASKLDEVEKKAEIKPETKTETSTTTSTFGSGFGSKSRFGNAFQESLKKKSFLDSSSEKKSSPSTAMDITTSDTTSAGGNNNKITSPKIQHVELTPVASSTGEEDEISHFNSTAKIFELDLTNIMEGWKERGVGPLHLNQSRSDQTKARLVMRSQGLLRVVLNYKINKNTELLKGLEASMAPGKYLRLNSLNADGKPIQYLIKFSNESLRDDLIEKVESLKSQM</sequence>
<comment type="caution">
    <text evidence="5">The sequence shown here is derived from an EMBL/GenBank/DDBJ whole genome shotgun (WGS) entry which is preliminary data.</text>
</comment>
<dbReference type="GO" id="GO:0006607">
    <property type="term" value="P:NLS-bearing protein import into nucleus"/>
    <property type="evidence" value="ECO:0007669"/>
    <property type="project" value="TreeGrafter"/>
</dbReference>
<dbReference type="OrthoDB" id="411251at2759"/>
<name>A0A8J5QTZ3_9ASCO</name>
<feature type="domain" description="RanBD1" evidence="4">
    <location>
        <begin position="279"/>
        <end position="419"/>
    </location>
</feature>
<organism evidence="5 6">
    <name type="scientific">[Candida] subhashii</name>
    <dbReference type="NCBI Taxonomy" id="561895"/>
    <lineage>
        <taxon>Eukaryota</taxon>
        <taxon>Fungi</taxon>
        <taxon>Dikarya</taxon>
        <taxon>Ascomycota</taxon>
        <taxon>Saccharomycotina</taxon>
        <taxon>Pichiomycetes</taxon>
        <taxon>Debaryomycetaceae</taxon>
        <taxon>Spathaspora</taxon>
    </lineage>
</organism>
<reference evidence="5 6" key="1">
    <citation type="journal article" date="2021" name="DNA Res.">
        <title>Genome analysis of Candida subhashii reveals its hybrid nature and dual mitochondrial genome conformations.</title>
        <authorList>
            <person name="Mixao V."/>
            <person name="Hegedusova E."/>
            <person name="Saus E."/>
            <person name="Pryszcz L.P."/>
            <person name="Cillingova A."/>
            <person name="Nosek J."/>
            <person name="Gabaldon T."/>
        </authorList>
    </citation>
    <scope>NUCLEOTIDE SEQUENCE [LARGE SCALE GENOMIC DNA]</scope>
    <source>
        <strain evidence="5 6">CBS 10753</strain>
    </source>
</reference>
<proteinExistence type="predicted"/>
<accession>A0A8J5QTZ3</accession>
<dbReference type="SMART" id="SM00160">
    <property type="entry name" value="RanBD"/>
    <property type="match status" value="1"/>
</dbReference>
<dbReference type="PANTHER" id="PTHR23138">
    <property type="entry name" value="RAN BINDING PROTEIN"/>
    <property type="match status" value="1"/>
</dbReference>
<feature type="compositionally biased region" description="Basic and acidic residues" evidence="3">
    <location>
        <begin position="206"/>
        <end position="215"/>
    </location>
</feature>
<feature type="compositionally biased region" description="Polar residues" evidence="3">
    <location>
        <begin position="260"/>
        <end position="283"/>
    </location>
</feature>
<dbReference type="RefSeq" id="XP_049266599.1">
    <property type="nucleotide sequence ID" value="XM_049410587.1"/>
</dbReference>
<feature type="region of interest" description="Disordered" evidence="3">
    <location>
        <begin position="206"/>
        <end position="226"/>
    </location>
</feature>
<keyword evidence="2" id="KW-0539">Nucleus</keyword>
<evidence type="ECO:0000313" key="5">
    <source>
        <dbReference type="EMBL" id="KAG7666371.1"/>
    </source>
</evidence>
<feature type="region of interest" description="Disordered" evidence="3">
    <location>
        <begin position="1"/>
        <end position="33"/>
    </location>
</feature>
<dbReference type="InterPro" id="IPR000156">
    <property type="entry name" value="Ran_bind_dom"/>
</dbReference>
<keyword evidence="6" id="KW-1185">Reference proteome</keyword>
<evidence type="ECO:0000259" key="4">
    <source>
        <dbReference type="PROSITE" id="PS50196"/>
    </source>
</evidence>
<dbReference type="Pfam" id="PF00638">
    <property type="entry name" value="Ran_BP1"/>
    <property type="match status" value="1"/>
</dbReference>
<dbReference type="Proteomes" id="UP000694255">
    <property type="component" value="Unassembled WGS sequence"/>
</dbReference>
<feature type="compositionally biased region" description="Basic and acidic residues" evidence="3">
    <location>
        <begin position="245"/>
        <end position="256"/>
    </location>
</feature>
<gene>
    <name evidence="5" type="ORF">J8A68_000092</name>
</gene>
<feature type="compositionally biased region" description="Basic and acidic residues" evidence="3">
    <location>
        <begin position="1"/>
        <end position="31"/>
    </location>
</feature>
<feature type="region of interest" description="Disordered" evidence="3">
    <location>
        <begin position="57"/>
        <end position="156"/>
    </location>
</feature>
<evidence type="ECO:0000256" key="1">
    <source>
        <dbReference type="ARBA" id="ARBA00004123"/>
    </source>
</evidence>
<dbReference type="GeneID" id="73466893"/>
<dbReference type="PROSITE" id="PS50196">
    <property type="entry name" value="RANBD1"/>
    <property type="match status" value="1"/>
</dbReference>
<evidence type="ECO:0000256" key="3">
    <source>
        <dbReference type="SAM" id="MobiDB-lite"/>
    </source>
</evidence>
<evidence type="ECO:0000256" key="2">
    <source>
        <dbReference type="ARBA" id="ARBA00023242"/>
    </source>
</evidence>